<gene>
    <name evidence="2" type="ORF">I6G28_05450</name>
</gene>
<evidence type="ECO:0000313" key="3">
    <source>
        <dbReference type="Proteomes" id="UP000594865"/>
    </source>
</evidence>
<organism evidence="2 3">
    <name type="scientific">Neisseria cinerea</name>
    <dbReference type="NCBI Taxonomy" id="483"/>
    <lineage>
        <taxon>Bacteria</taxon>
        <taxon>Pseudomonadati</taxon>
        <taxon>Pseudomonadota</taxon>
        <taxon>Betaproteobacteria</taxon>
        <taxon>Neisseriales</taxon>
        <taxon>Neisseriaceae</taxon>
        <taxon>Neisseria</taxon>
    </lineage>
</organism>
<protein>
    <submittedName>
        <fullName evidence="2">Uncharacterized protein</fullName>
    </submittedName>
</protein>
<dbReference type="EMBL" id="CP065726">
    <property type="protein sequence ID" value="QPT37391.1"/>
    <property type="molecule type" value="Genomic_DNA"/>
</dbReference>
<keyword evidence="1" id="KW-0472">Membrane</keyword>
<dbReference type="RefSeq" id="WP_108043886.1">
    <property type="nucleotide sequence ID" value="NZ_CP065726.1"/>
</dbReference>
<feature type="transmembrane region" description="Helical" evidence="1">
    <location>
        <begin position="15"/>
        <end position="34"/>
    </location>
</feature>
<evidence type="ECO:0000256" key="1">
    <source>
        <dbReference type="SAM" id="Phobius"/>
    </source>
</evidence>
<evidence type="ECO:0000313" key="2">
    <source>
        <dbReference type="EMBL" id="QPT37391.1"/>
    </source>
</evidence>
<reference evidence="2 3" key="1">
    <citation type="submission" date="2020-12" db="EMBL/GenBank/DDBJ databases">
        <title>FDA dAtabase for Regulatory Grade micrObial Sequences (FDA-ARGOS): Supporting development and validation of Infectious Disease Dx tests.</title>
        <authorList>
            <person name="Sproer C."/>
            <person name="Gronow S."/>
            <person name="Severitt S."/>
            <person name="Schroder I."/>
            <person name="Tallon L."/>
            <person name="Sadzewicz L."/>
            <person name="Zhao X."/>
            <person name="Boylan J."/>
            <person name="Ott S."/>
            <person name="Bowen H."/>
            <person name="Vavikolanu K."/>
            <person name="Mehta A."/>
            <person name="Aluvathingal J."/>
            <person name="Nadendla S."/>
            <person name="Lowell S."/>
            <person name="Myers T."/>
            <person name="Yan Y."/>
            <person name="Sichtig H."/>
        </authorList>
    </citation>
    <scope>NUCLEOTIDE SEQUENCE [LARGE SCALE GENOMIC DNA]</scope>
    <source>
        <strain evidence="2 3">FDAARGOS_871</strain>
    </source>
</reference>
<dbReference type="Proteomes" id="UP000594865">
    <property type="component" value="Chromosome"/>
</dbReference>
<keyword evidence="1" id="KW-1133">Transmembrane helix</keyword>
<feature type="transmembrane region" description="Helical" evidence="1">
    <location>
        <begin position="139"/>
        <end position="164"/>
    </location>
</feature>
<proteinExistence type="predicted"/>
<dbReference type="AlphaFoldDB" id="A0A7T3BKK4"/>
<sequence>MDKILEIIIKYLEEGNYKIATIIIGLLLLVVIVWKSKDFLEYWSNRQNFRRRLLEEIINKIQKTEIKNFLEGELIKEYFVRVFKFNAEVIFIEKLIDFHSFLNGEFTFNQIIKSRRYIKFKEGKLSIKTSFVDWVMDALIYYVIAFILFIYAASIILMSTFVSWQYSLRGLFLFIAGVVILIFSVLIQIQAIPYKNAKKLQRKLEQFNNRQLDYHI</sequence>
<keyword evidence="1" id="KW-0812">Transmembrane</keyword>
<feature type="transmembrane region" description="Helical" evidence="1">
    <location>
        <begin position="170"/>
        <end position="194"/>
    </location>
</feature>
<accession>A0A7T3BKK4</accession>
<dbReference type="GeneID" id="84020982"/>
<name>A0A7T3BKK4_NEICI</name>
<keyword evidence="3" id="KW-1185">Reference proteome</keyword>